<dbReference type="OrthoDB" id="166547at2"/>
<sequence>MVFVVGYISALIIFGAVDAVWLSMMGPLIYKPVLGDILLPNVRIGPAIAFYAMYPVGILVFAVLPGLRSGSLGTAFVLGALLGVIAYATYDLTNFATLRNWTLQIVILDVVYGAIATGVAAVAACAIIRATGLGPGSGTG</sequence>
<feature type="transmembrane region" description="Helical" evidence="1">
    <location>
        <begin position="71"/>
        <end position="90"/>
    </location>
</feature>
<dbReference type="PATRIC" id="fig|883079.3.peg.2813"/>
<evidence type="ECO:0000256" key="1">
    <source>
        <dbReference type="SAM" id="Phobius"/>
    </source>
</evidence>
<dbReference type="InterPro" id="IPR018687">
    <property type="entry name" value="DUF2177_membr"/>
</dbReference>
<comment type="caution">
    <text evidence="2">The sequence shown here is derived from an EMBL/GenBank/DDBJ whole genome shotgun (WGS) entry which is preliminary data.</text>
</comment>
<gene>
    <name evidence="2" type="ORF">HMPREF9696_02759</name>
</gene>
<evidence type="ECO:0008006" key="4">
    <source>
        <dbReference type="Google" id="ProtNLM"/>
    </source>
</evidence>
<keyword evidence="1" id="KW-0812">Transmembrane</keyword>
<reference evidence="2 3" key="1">
    <citation type="submission" date="2012-04" db="EMBL/GenBank/DDBJ databases">
        <title>The Genome Sequence of Afipia clevelandensis ATCC 49720.</title>
        <authorList>
            <consortium name="The Broad Institute Genome Sequencing Platform"/>
            <person name="Earl A."/>
            <person name="Ward D."/>
            <person name="Feldgarden M."/>
            <person name="Gevers D."/>
            <person name="Huys G."/>
            <person name="Walker B."/>
            <person name="Young S.K."/>
            <person name="Zeng Q."/>
            <person name="Gargeya S."/>
            <person name="Fitzgerald M."/>
            <person name="Haas B."/>
            <person name="Abouelleil A."/>
            <person name="Alvarado L."/>
            <person name="Arachchi H.M."/>
            <person name="Berlin A."/>
            <person name="Chapman S.B."/>
            <person name="Goldberg J."/>
            <person name="Griggs A."/>
            <person name="Gujja S."/>
            <person name="Hansen M."/>
            <person name="Howarth C."/>
            <person name="Imamovic A."/>
            <person name="Larimer J."/>
            <person name="McCowen C."/>
            <person name="Montmayeur A."/>
            <person name="Murphy C."/>
            <person name="Neiman D."/>
            <person name="Pearson M."/>
            <person name="Priest M."/>
            <person name="Roberts A."/>
            <person name="Saif S."/>
            <person name="Shea T."/>
            <person name="Sisk P."/>
            <person name="Sykes S."/>
            <person name="Wortman J."/>
            <person name="Nusbaum C."/>
            <person name="Birren B."/>
        </authorList>
    </citation>
    <scope>NUCLEOTIDE SEQUENCE [LARGE SCALE GENOMIC DNA]</scope>
    <source>
        <strain evidence="2 3">ATCC 49720</strain>
    </source>
</reference>
<accession>K8NYS9</accession>
<proteinExistence type="predicted"/>
<organism evidence="2 3">
    <name type="scientific">Afipia clevelandensis ATCC 49720</name>
    <dbReference type="NCBI Taxonomy" id="883079"/>
    <lineage>
        <taxon>Bacteria</taxon>
        <taxon>Pseudomonadati</taxon>
        <taxon>Pseudomonadota</taxon>
        <taxon>Alphaproteobacteria</taxon>
        <taxon>Hyphomicrobiales</taxon>
        <taxon>Nitrobacteraceae</taxon>
        <taxon>Afipia</taxon>
    </lineage>
</organism>
<evidence type="ECO:0000313" key="3">
    <source>
        <dbReference type="Proteomes" id="UP000001095"/>
    </source>
</evidence>
<dbReference type="Proteomes" id="UP000001095">
    <property type="component" value="Unassembled WGS sequence"/>
</dbReference>
<keyword evidence="1" id="KW-1133">Transmembrane helix</keyword>
<evidence type="ECO:0000313" key="2">
    <source>
        <dbReference type="EMBL" id="EKS33639.1"/>
    </source>
</evidence>
<name>K8NYS9_9BRAD</name>
<keyword evidence="3" id="KW-1185">Reference proteome</keyword>
<keyword evidence="1" id="KW-0472">Membrane</keyword>
<dbReference type="Pfam" id="PF09945">
    <property type="entry name" value="DUF2177"/>
    <property type="match status" value="1"/>
</dbReference>
<protein>
    <recommendedName>
        <fullName evidence="4">DUF2177 family protein</fullName>
    </recommendedName>
</protein>
<dbReference type="AlphaFoldDB" id="K8NYS9"/>
<feature type="transmembrane region" description="Helical" evidence="1">
    <location>
        <begin position="43"/>
        <end position="64"/>
    </location>
</feature>
<dbReference type="EMBL" id="AGWY01000012">
    <property type="protein sequence ID" value="EKS33639.1"/>
    <property type="molecule type" value="Genomic_DNA"/>
</dbReference>
<feature type="transmembrane region" description="Helical" evidence="1">
    <location>
        <begin position="110"/>
        <end position="128"/>
    </location>
</feature>
<dbReference type="HOGENOM" id="CLU_140354_0_0_5"/>